<evidence type="ECO:0000256" key="1">
    <source>
        <dbReference type="ARBA" id="ARBA00004123"/>
    </source>
</evidence>
<dbReference type="GO" id="GO:0000981">
    <property type="term" value="F:DNA-binding transcription factor activity, RNA polymerase II-specific"/>
    <property type="evidence" value="ECO:0007669"/>
    <property type="project" value="InterPro"/>
</dbReference>
<feature type="region of interest" description="Disordered" evidence="8">
    <location>
        <begin position="79"/>
        <end position="111"/>
    </location>
</feature>
<accession>A0A7R7WA09</accession>
<dbReference type="EMBL" id="AP024428">
    <property type="protein sequence ID" value="BCR99147.1"/>
    <property type="molecule type" value="Genomic_DNA"/>
</dbReference>
<name>A0A7R7WA09_ASPKA</name>
<dbReference type="InterPro" id="IPR001138">
    <property type="entry name" value="Zn2Cys6_DnaBD"/>
</dbReference>
<evidence type="ECO:0000256" key="8">
    <source>
        <dbReference type="SAM" id="MobiDB-lite"/>
    </source>
</evidence>
<organism evidence="10 11">
    <name type="scientific">Aspergillus kawachii</name>
    <name type="common">White koji mold</name>
    <name type="synonym">Aspergillus awamori var. kawachi</name>
    <dbReference type="NCBI Taxonomy" id="1069201"/>
    <lineage>
        <taxon>Eukaryota</taxon>
        <taxon>Fungi</taxon>
        <taxon>Dikarya</taxon>
        <taxon>Ascomycota</taxon>
        <taxon>Pezizomycotina</taxon>
        <taxon>Eurotiomycetes</taxon>
        <taxon>Eurotiomycetidae</taxon>
        <taxon>Eurotiales</taxon>
        <taxon>Aspergillaceae</taxon>
        <taxon>Aspergillus</taxon>
        <taxon>Aspergillus subgen. Circumdati</taxon>
    </lineage>
</organism>
<dbReference type="InterPro" id="IPR051615">
    <property type="entry name" value="Transcr_Regulatory_Elem"/>
</dbReference>
<dbReference type="GO" id="GO:0009893">
    <property type="term" value="P:positive regulation of metabolic process"/>
    <property type="evidence" value="ECO:0007669"/>
    <property type="project" value="UniProtKB-ARBA"/>
</dbReference>
<dbReference type="OrthoDB" id="4161332at2759"/>
<dbReference type="CDD" id="cd12148">
    <property type="entry name" value="fungal_TF_MHR"/>
    <property type="match status" value="1"/>
</dbReference>
<evidence type="ECO:0000256" key="2">
    <source>
        <dbReference type="ARBA" id="ARBA00022723"/>
    </source>
</evidence>
<keyword evidence="3" id="KW-0862">Zinc</keyword>
<dbReference type="GeneID" id="64960469"/>
<evidence type="ECO:0000256" key="3">
    <source>
        <dbReference type="ARBA" id="ARBA00022833"/>
    </source>
</evidence>
<evidence type="ECO:0000313" key="11">
    <source>
        <dbReference type="Proteomes" id="UP000661280"/>
    </source>
</evidence>
<gene>
    <name evidence="10" type="ORF">AKAW2_40830A</name>
</gene>
<dbReference type="AlphaFoldDB" id="A0A7R7WA09"/>
<dbReference type="InterPro" id="IPR036864">
    <property type="entry name" value="Zn2-C6_fun-type_DNA-bd_sf"/>
</dbReference>
<dbReference type="PROSITE" id="PS50048">
    <property type="entry name" value="ZN2_CY6_FUNGAL_2"/>
    <property type="match status" value="1"/>
</dbReference>
<dbReference type="Pfam" id="PF04082">
    <property type="entry name" value="Fungal_trans"/>
    <property type="match status" value="1"/>
</dbReference>
<dbReference type="PROSITE" id="PS00463">
    <property type="entry name" value="ZN2_CY6_FUNGAL_1"/>
    <property type="match status" value="1"/>
</dbReference>
<keyword evidence="4" id="KW-0805">Transcription regulation</keyword>
<feature type="compositionally biased region" description="Low complexity" evidence="8">
    <location>
        <begin position="102"/>
        <end position="111"/>
    </location>
</feature>
<dbReference type="Pfam" id="PF00172">
    <property type="entry name" value="Zn_clus"/>
    <property type="match status" value="1"/>
</dbReference>
<dbReference type="SMART" id="SM00066">
    <property type="entry name" value="GAL4"/>
    <property type="match status" value="1"/>
</dbReference>
<dbReference type="RefSeq" id="XP_041542910.1">
    <property type="nucleotide sequence ID" value="XM_041689202.1"/>
</dbReference>
<dbReference type="Gene3D" id="4.10.240.10">
    <property type="entry name" value="Zn(2)-C6 fungal-type DNA-binding domain"/>
    <property type="match status" value="1"/>
</dbReference>
<dbReference type="SUPFAM" id="SSF57701">
    <property type="entry name" value="Zn2/Cys6 DNA-binding domain"/>
    <property type="match status" value="1"/>
</dbReference>
<keyword evidence="11" id="KW-1185">Reference proteome</keyword>
<feature type="region of interest" description="Disordered" evidence="8">
    <location>
        <begin position="653"/>
        <end position="708"/>
    </location>
</feature>
<keyword evidence="7" id="KW-0539">Nucleus</keyword>
<dbReference type="GO" id="GO:0006351">
    <property type="term" value="P:DNA-templated transcription"/>
    <property type="evidence" value="ECO:0007669"/>
    <property type="project" value="InterPro"/>
</dbReference>
<feature type="compositionally biased region" description="Low complexity" evidence="8">
    <location>
        <begin position="688"/>
        <end position="703"/>
    </location>
</feature>
<dbReference type="SMART" id="SM00906">
    <property type="entry name" value="Fungal_trans"/>
    <property type="match status" value="1"/>
</dbReference>
<dbReference type="GO" id="GO:0005634">
    <property type="term" value="C:nucleus"/>
    <property type="evidence" value="ECO:0007669"/>
    <property type="project" value="UniProtKB-SubCell"/>
</dbReference>
<feature type="domain" description="Zn(2)-C6 fungal-type" evidence="9">
    <location>
        <begin position="15"/>
        <end position="45"/>
    </location>
</feature>
<dbReference type="InterPro" id="IPR007219">
    <property type="entry name" value="XnlR_reg_dom"/>
</dbReference>
<reference evidence="10" key="2">
    <citation type="submission" date="2021-02" db="EMBL/GenBank/DDBJ databases">
        <title>Aspergillus luchuensis mut. kawachii IFO 4304 genome sequence.</title>
        <authorList>
            <person name="Mori K."/>
            <person name="Kadooka C."/>
            <person name="Goto M."/>
            <person name="Futagami T."/>
        </authorList>
    </citation>
    <scope>NUCLEOTIDE SEQUENCE</scope>
    <source>
        <strain evidence="10">IFO 4308</strain>
    </source>
</reference>
<evidence type="ECO:0000256" key="4">
    <source>
        <dbReference type="ARBA" id="ARBA00023015"/>
    </source>
</evidence>
<comment type="subcellular location">
    <subcellularLocation>
        <location evidence="1">Nucleus</location>
    </subcellularLocation>
</comment>
<dbReference type="GO" id="GO:0008270">
    <property type="term" value="F:zinc ion binding"/>
    <property type="evidence" value="ECO:0007669"/>
    <property type="project" value="InterPro"/>
</dbReference>
<dbReference type="CDD" id="cd00067">
    <property type="entry name" value="GAL4"/>
    <property type="match status" value="1"/>
</dbReference>
<dbReference type="Proteomes" id="UP000661280">
    <property type="component" value="Chromosome 4"/>
</dbReference>
<protein>
    <recommendedName>
        <fullName evidence="9">Zn(2)-C6 fungal-type domain-containing protein</fullName>
    </recommendedName>
</protein>
<evidence type="ECO:0000259" key="9">
    <source>
        <dbReference type="PROSITE" id="PS50048"/>
    </source>
</evidence>
<keyword evidence="2" id="KW-0479">Metal-binding</keyword>
<dbReference type="KEGG" id="aluc:AKAW2_40830A"/>
<dbReference type="PANTHER" id="PTHR31313">
    <property type="entry name" value="TY1 ENHANCER ACTIVATOR"/>
    <property type="match status" value="1"/>
</dbReference>
<feature type="compositionally biased region" description="Gly residues" evidence="8">
    <location>
        <begin position="656"/>
        <end position="670"/>
    </location>
</feature>
<evidence type="ECO:0000256" key="6">
    <source>
        <dbReference type="ARBA" id="ARBA00023163"/>
    </source>
</evidence>
<evidence type="ECO:0000256" key="5">
    <source>
        <dbReference type="ARBA" id="ARBA00023125"/>
    </source>
</evidence>
<evidence type="ECO:0000256" key="7">
    <source>
        <dbReference type="ARBA" id="ARBA00023242"/>
    </source>
</evidence>
<evidence type="ECO:0000313" key="10">
    <source>
        <dbReference type="EMBL" id="BCR99147.1"/>
    </source>
</evidence>
<sequence>MDSRSRLSGRKYNFACLACRQRKVKCDGRKPTCKNCARSNSSCYYKNDSTAALHMAGELHTKEARIRELEDRVRELTATETGAHDSRPASSSSQPQPQPDMPALTAPTQTTTTGPVALSVLPLRVPPEAHTEPADQERYEGDNIIITNTDGKQYFGATSRFRGLSDHKEVHDGQTQKKETEVRATELYHQRWLSSNARFQASWERTAYENIPRYTDVDPTICINLLEVYWAWQAPLHNCVYRRCFFRDMALGGPYFSTFLLNVILAHACRHLPENDLRFASFERGEFFLREALHLLVREMRQSKPRIPTIQGLLILGGRQCAVGNSSEGWLYTGMAIRMLTDLGLHIKRSYADLTKSMEPDDLEVRKRLFLSCYAWDKSISLCLGRSPSLTDMPFSPSTLFDLSDDDDLWQPPHLLGTGKIYPATKCHSTLTFINFCKLAKIINETYNVIYNGPVGNVEMSVISDLENKLMAFRQELPAALQIEDPTSLQSCVPPHILCLNILCHTVLILLYRPFFVWLWHPNLQNNPLALRAQVVCTEQAMRVNELFRAYGRLFNFEFQSYLISYCVYTAATIDVRLAQHNNKRLAHMAIDRLAVTLHMLETEVKQTPGMRRSIEIIHSHIGQRWSLKGQMQQPQASSSTNGQEQLPICLLEKGGPVGEGGEGEGGGRGQPFPKSQFDESALDHAISPGSSFVSSGTSLHGSAADRTVPEPLSSLNISYGQQQGPILDPDLDLESMWIDWQMDDVGGGFVPEMAYETPCSQPFS</sequence>
<dbReference type="PANTHER" id="PTHR31313:SF85">
    <property type="entry name" value="ZN(II)2CYS6 TRANSCRIPTION FACTOR (EUROFUNG)"/>
    <property type="match status" value="1"/>
</dbReference>
<proteinExistence type="predicted"/>
<keyword evidence="5" id="KW-0238">DNA-binding</keyword>
<reference evidence="10" key="1">
    <citation type="submission" date="2021-01" db="EMBL/GenBank/DDBJ databases">
        <authorList>
            <consortium name="Aspergillus luchuensis mut. kawachii IFO 4304 genome sequencing consortium"/>
            <person name="Kazuki M."/>
            <person name="Futagami T."/>
        </authorList>
    </citation>
    <scope>NUCLEOTIDE SEQUENCE</scope>
    <source>
        <strain evidence="10">IFO 4308</strain>
    </source>
</reference>
<keyword evidence="6" id="KW-0804">Transcription</keyword>
<dbReference type="GO" id="GO:0003677">
    <property type="term" value="F:DNA binding"/>
    <property type="evidence" value="ECO:0007669"/>
    <property type="project" value="UniProtKB-KW"/>
</dbReference>